<organism evidence="1 2">
    <name type="scientific">Candidatus Amesbacteria bacterium GW2011_GWA2_47_11</name>
    <dbReference type="NCBI Taxonomy" id="1618357"/>
    <lineage>
        <taxon>Bacteria</taxon>
        <taxon>Candidatus Amesiibacteriota</taxon>
    </lineage>
</organism>
<dbReference type="AlphaFoldDB" id="A0A0G1UES6"/>
<gene>
    <name evidence="1" type="ORF">UX78_C0011G0012</name>
</gene>
<evidence type="ECO:0000313" key="2">
    <source>
        <dbReference type="Proteomes" id="UP000034607"/>
    </source>
</evidence>
<reference evidence="1 2" key="1">
    <citation type="journal article" date="2015" name="Nature">
        <title>rRNA introns, odd ribosomes, and small enigmatic genomes across a large radiation of phyla.</title>
        <authorList>
            <person name="Brown C.T."/>
            <person name="Hug L.A."/>
            <person name="Thomas B.C."/>
            <person name="Sharon I."/>
            <person name="Castelle C.J."/>
            <person name="Singh A."/>
            <person name="Wilkins M.J."/>
            <person name="Williams K.H."/>
            <person name="Banfield J.F."/>
        </authorList>
    </citation>
    <scope>NUCLEOTIDE SEQUENCE [LARGE SCALE GENOMIC DNA]</scope>
</reference>
<evidence type="ECO:0000313" key="1">
    <source>
        <dbReference type="EMBL" id="KKU56205.1"/>
    </source>
</evidence>
<accession>A0A0G1UES6</accession>
<proteinExistence type="predicted"/>
<comment type="caution">
    <text evidence="1">The sequence shown here is derived from an EMBL/GenBank/DDBJ whole genome shotgun (WGS) entry which is preliminary data.</text>
</comment>
<dbReference type="Proteomes" id="UP000034607">
    <property type="component" value="Unassembled WGS sequence"/>
</dbReference>
<dbReference type="EMBL" id="LCNM01000011">
    <property type="protein sequence ID" value="KKU56205.1"/>
    <property type="molecule type" value="Genomic_DNA"/>
</dbReference>
<protein>
    <submittedName>
        <fullName evidence="1">Uncharacterized protein</fullName>
    </submittedName>
</protein>
<sequence length="100" mass="11785">MKAGDCCQVGREREKYIGSMKDRGPLDYHQWPKELRGLEGMHRMGRLVARGTFDPHTKTWDFSRMDMGDLATIDMLREVGMWVRNWDEALIEELKKRLAE</sequence>
<name>A0A0G1UES6_9BACT</name>